<dbReference type="InterPro" id="IPR005326">
    <property type="entry name" value="Plectin_eS10_N"/>
</dbReference>
<dbReference type="PANTHER" id="PTHR12146">
    <property type="entry name" value="40S RIBOSOMAL PROTEIN S10"/>
    <property type="match status" value="1"/>
</dbReference>
<organism evidence="7 8">
    <name type="scientific">Cryomyces antarcticus</name>
    <dbReference type="NCBI Taxonomy" id="329879"/>
    <lineage>
        <taxon>Eukaryota</taxon>
        <taxon>Fungi</taxon>
        <taxon>Dikarya</taxon>
        <taxon>Ascomycota</taxon>
        <taxon>Pezizomycotina</taxon>
        <taxon>Dothideomycetes</taxon>
        <taxon>Dothideomycetes incertae sedis</taxon>
        <taxon>Cryomyces</taxon>
    </lineage>
</organism>
<protein>
    <submittedName>
        <fullName evidence="7">40S ribosomal protein S10-A</fullName>
    </submittedName>
</protein>
<evidence type="ECO:0000256" key="4">
    <source>
        <dbReference type="ARBA" id="ARBA00022980"/>
    </source>
</evidence>
<dbReference type="Proteomes" id="UP001357485">
    <property type="component" value="Unassembled WGS sequence"/>
</dbReference>
<dbReference type="InterPro" id="IPR037447">
    <property type="entry name" value="Ribosomal_eS10"/>
</dbReference>
<gene>
    <name evidence="7" type="primary">RPS10A</name>
    <name evidence="7" type="ORF">LTR16_008596</name>
</gene>
<accession>A0ABR0M3P6</accession>
<name>A0ABR0M3P6_9PEZI</name>
<dbReference type="EMBL" id="JAVRRA010002076">
    <property type="protein sequence ID" value="KAK5278458.1"/>
    <property type="molecule type" value="Genomic_DNA"/>
</dbReference>
<feature type="domain" description="Plectin/eS10 N-terminal" evidence="6">
    <location>
        <begin position="21"/>
        <end position="59"/>
    </location>
</feature>
<evidence type="ECO:0000256" key="5">
    <source>
        <dbReference type="ARBA" id="ARBA00023274"/>
    </source>
</evidence>
<feature type="non-terminal residue" evidence="7">
    <location>
        <position position="59"/>
    </location>
</feature>
<keyword evidence="5" id="KW-0687">Ribonucleoprotein</keyword>
<dbReference type="Pfam" id="PF03501">
    <property type="entry name" value="S10_plectin"/>
    <property type="match status" value="1"/>
</dbReference>
<dbReference type="Gene3D" id="1.10.10.10">
    <property type="entry name" value="Winged helix-like DNA-binding domain superfamily/Winged helix DNA-binding domain"/>
    <property type="match status" value="1"/>
</dbReference>
<reference evidence="7 8" key="1">
    <citation type="submission" date="2023-08" db="EMBL/GenBank/DDBJ databases">
        <title>Black Yeasts Isolated from many extreme environments.</title>
        <authorList>
            <person name="Coleine C."/>
            <person name="Stajich J.E."/>
            <person name="Selbmann L."/>
        </authorList>
    </citation>
    <scope>NUCLEOTIDE SEQUENCE [LARGE SCALE GENOMIC DNA]</scope>
    <source>
        <strain evidence="7 8">CCFEE 536</strain>
    </source>
</reference>
<evidence type="ECO:0000259" key="6">
    <source>
        <dbReference type="Pfam" id="PF03501"/>
    </source>
</evidence>
<evidence type="ECO:0000256" key="3">
    <source>
        <dbReference type="ARBA" id="ARBA00022490"/>
    </source>
</evidence>
<evidence type="ECO:0000256" key="1">
    <source>
        <dbReference type="ARBA" id="ARBA00004496"/>
    </source>
</evidence>
<comment type="caution">
    <text evidence="7">The sequence shown here is derived from an EMBL/GenBank/DDBJ whole genome shotgun (WGS) entry which is preliminary data.</text>
</comment>
<proteinExistence type="inferred from homology"/>
<dbReference type="InterPro" id="IPR036388">
    <property type="entry name" value="WH-like_DNA-bd_sf"/>
</dbReference>
<evidence type="ECO:0000313" key="8">
    <source>
        <dbReference type="Proteomes" id="UP001357485"/>
    </source>
</evidence>
<comment type="similarity">
    <text evidence="2">Belongs to the eukaryotic ribosomal protein eS10 family.</text>
</comment>
<evidence type="ECO:0000256" key="2">
    <source>
        <dbReference type="ARBA" id="ARBA00007278"/>
    </source>
</evidence>
<comment type="subcellular location">
    <subcellularLocation>
        <location evidence="1">Cytoplasm</location>
    </subcellularLocation>
</comment>
<keyword evidence="3" id="KW-0963">Cytoplasm</keyword>
<keyword evidence="8" id="KW-1185">Reference proteome</keyword>
<dbReference type="GO" id="GO:0005840">
    <property type="term" value="C:ribosome"/>
    <property type="evidence" value="ECO:0007669"/>
    <property type="project" value="UniProtKB-KW"/>
</dbReference>
<dbReference type="PANTHER" id="PTHR12146:SF0">
    <property type="entry name" value="RIBOSOMAL PROTEIN S10"/>
    <property type="match status" value="1"/>
</dbReference>
<keyword evidence="4 7" id="KW-0689">Ribosomal protein</keyword>
<evidence type="ECO:0000313" key="7">
    <source>
        <dbReference type="EMBL" id="KAK5278458.1"/>
    </source>
</evidence>
<sequence length="59" mass="7137">MYGQQRRYSSIERTLTVSRLIPKADRKKIHEYLFREGVLVAKKDFNLPKHNEIDTRNLY</sequence>